<dbReference type="AlphaFoldDB" id="A0A918JVH5"/>
<dbReference type="EMBL" id="BMWS01000008">
    <property type="protein sequence ID" value="GGX14846.1"/>
    <property type="molecule type" value="Genomic_DNA"/>
</dbReference>
<dbReference type="Proteomes" id="UP000601108">
    <property type="component" value="Unassembled WGS sequence"/>
</dbReference>
<evidence type="ECO:0000256" key="1">
    <source>
        <dbReference type="SAM" id="Coils"/>
    </source>
</evidence>
<proteinExistence type="predicted"/>
<keyword evidence="1" id="KW-0175">Coiled coil</keyword>
<dbReference type="RefSeq" id="WP_027411746.1">
    <property type="nucleotide sequence ID" value="NZ_BMWS01000008.1"/>
</dbReference>
<reference evidence="2 3" key="1">
    <citation type="journal article" date="2014" name="Int. J. Syst. Evol. Microbiol.">
        <title>Complete genome sequence of Corynebacterium casei LMG S-19264T (=DSM 44701T), isolated from a smear-ripened cheese.</title>
        <authorList>
            <consortium name="US DOE Joint Genome Institute (JGI-PGF)"/>
            <person name="Walter F."/>
            <person name="Albersmeier A."/>
            <person name="Kalinowski J."/>
            <person name="Ruckert C."/>
        </authorList>
    </citation>
    <scope>NUCLEOTIDE SEQUENCE [LARGE SCALE GENOMIC DNA]</scope>
    <source>
        <strain evidence="2 3">KCTC 12285</strain>
    </source>
</reference>
<comment type="caution">
    <text evidence="2">The sequence shown here is derived from an EMBL/GenBank/DDBJ whole genome shotgun (WGS) entry which is preliminary data.</text>
</comment>
<evidence type="ECO:0000313" key="2">
    <source>
        <dbReference type="EMBL" id="GGX14846.1"/>
    </source>
</evidence>
<evidence type="ECO:0000313" key="3">
    <source>
        <dbReference type="Proteomes" id="UP000601108"/>
    </source>
</evidence>
<protein>
    <recommendedName>
        <fullName evidence="4">Sensor of ECF-type sigma factor</fullName>
    </recommendedName>
</protein>
<evidence type="ECO:0008006" key="4">
    <source>
        <dbReference type="Google" id="ProtNLM"/>
    </source>
</evidence>
<name>A0A918JVH5_9FLAO</name>
<organism evidence="2 3">
    <name type="scientific">Aquimarina muelleri</name>
    <dbReference type="NCBI Taxonomy" id="279356"/>
    <lineage>
        <taxon>Bacteria</taxon>
        <taxon>Pseudomonadati</taxon>
        <taxon>Bacteroidota</taxon>
        <taxon>Flavobacteriia</taxon>
        <taxon>Flavobacteriales</taxon>
        <taxon>Flavobacteriaceae</taxon>
        <taxon>Aquimarina</taxon>
    </lineage>
</organism>
<keyword evidence="3" id="KW-1185">Reference proteome</keyword>
<accession>A0A918JVH5</accession>
<feature type="coiled-coil region" evidence="1">
    <location>
        <begin position="53"/>
        <end position="108"/>
    </location>
</feature>
<sequence>MKKIILLIYVIFIYSGIFAQNGSREKIKAFKIAYITEKLNLSSKEAQEFWPIYNNHEEIIENLRKEKRKLMKALKEADDSENITDKRAEDFINQYLESEEKKSKAKKNLILDLKKSIPNKKIIKLIKAERDFHKRMLDRIKGHRKEH</sequence>
<gene>
    <name evidence="2" type="ORF">GCM10007384_15630</name>
</gene>